<accession>A0A835M4D6</accession>
<evidence type="ECO:0000313" key="1">
    <source>
        <dbReference type="EMBL" id="KAF9613554.1"/>
    </source>
</evidence>
<dbReference type="CDD" id="cd07821">
    <property type="entry name" value="PYR_PYL_RCAR_like"/>
    <property type="match status" value="1"/>
</dbReference>
<dbReference type="Pfam" id="PF10604">
    <property type="entry name" value="Polyketide_cyc2"/>
    <property type="match status" value="1"/>
</dbReference>
<dbReference type="AlphaFoldDB" id="A0A835M4D6"/>
<reference evidence="1 2" key="1">
    <citation type="submission" date="2020-10" db="EMBL/GenBank/DDBJ databases">
        <title>The Coptis chinensis genome and diversification of protoberbering-type alkaloids.</title>
        <authorList>
            <person name="Wang B."/>
            <person name="Shu S."/>
            <person name="Song C."/>
            <person name="Liu Y."/>
        </authorList>
    </citation>
    <scope>NUCLEOTIDE SEQUENCE [LARGE SCALE GENOMIC DNA]</scope>
    <source>
        <strain evidence="1">HL-2020</strain>
        <tissue evidence="1">Leaf</tissue>
    </source>
</reference>
<dbReference type="SUPFAM" id="SSF55961">
    <property type="entry name" value="Bet v1-like"/>
    <property type="match status" value="1"/>
</dbReference>
<keyword evidence="2" id="KW-1185">Reference proteome</keyword>
<dbReference type="EMBL" id="JADFTS010000003">
    <property type="protein sequence ID" value="KAF9613554.1"/>
    <property type="molecule type" value="Genomic_DNA"/>
</dbReference>
<dbReference type="Gene3D" id="3.30.530.20">
    <property type="match status" value="1"/>
</dbReference>
<dbReference type="OrthoDB" id="1928994at2759"/>
<name>A0A835M4D6_9MAGN</name>
<proteinExistence type="predicted"/>
<dbReference type="InterPro" id="IPR019587">
    <property type="entry name" value="Polyketide_cyclase/dehydratase"/>
</dbReference>
<evidence type="ECO:0008006" key="3">
    <source>
        <dbReference type="Google" id="ProtNLM"/>
    </source>
</evidence>
<dbReference type="Proteomes" id="UP000631114">
    <property type="component" value="Unassembled WGS sequence"/>
</dbReference>
<comment type="caution">
    <text evidence="1">The sequence shown here is derived from an EMBL/GenBank/DDBJ whole genome shotgun (WGS) entry which is preliminary data.</text>
</comment>
<evidence type="ECO:0000313" key="2">
    <source>
        <dbReference type="Proteomes" id="UP000631114"/>
    </source>
</evidence>
<sequence length="163" mass="18183">MANEPHPKWEGKVSAKLTGPKPDQVWPLLEDFFSIHKWLPSIDTCHKVDGISGQPGCIRYCSSTSSDGSGSQMTSWVTERLLTIDKTDRSLSYEVVDSNMGLNSYVATIKVSEEGNNHQVGCLIEWSFEVDPVKGWRLEDLVSYVDSSLQGMTERMENALLAK</sequence>
<gene>
    <name evidence="1" type="ORF">IFM89_008945</name>
</gene>
<protein>
    <recommendedName>
        <fullName evidence="3">Lachrymatory-factor synthase</fullName>
    </recommendedName>
</protein>
<dbReference type="InterPro" id="IPR023393">
    <property type="entry name" value="START-like_dom_sf"/>
</dbReference>
<organism evidence="1 2">
    <name type="scientific">Coptis chinensis</name>
    <dbReference type="NCBI Taxonomy" id="261450"/>
    <lineage>
        <taxon>Eukaryota</taxon>
        <taxon>Viridiplantae</taxon>
        <taxon>Streptophyta</taxon>
        <taxon>Embryophyta</taxon>
        <taxon>Tracheophyta</taxon>
        <taxon>Spermatophyta</taxon>
        <taxon>Magnoliopsida</taxon>
        <taxon>Ranunculales</taxon>
        <taxon>Ranunculaceae</taxon>
        <taxon>Coptidoideae</taxon>
        <taxon>Coptis</taxon>
    </lineage>
</organism>
<dbReference type="FunFam" id="3.30.530.20:FF:000064">
    <property type="entry name" value="Lachrymatory-factor synthase"/>
    <property type="match status" value="1"/>
</dbReference>
<dbReference type="PANTHER" id="PTHR33789">
    <property type="entry name" value="LACHRYMATORY-FACTOR SYNTHASE"/>
    <property type="match status" value="1"/>
</dbReference>
<dbReference type="PANTHER" id="PTHR33789:SF11">
    <property type="entry name" value="OS05G0202300 PROTEIN"/>
    <property type="match status" value="1"/>
</dbReference>
<dbReference type="InterPro" id="IPR053249">
    <property type="entry name" value="LFS"/>
</dbReference>